<dbReference type="InterPro" id="IPR003680">
    <property type="entry name" value="Flavodoxin_fold"/>
</dbReference>
<dbReference type="AlphaFoldDB" id="A0A7H0LLP4"/>
<dbReference type="PANTHER" id="PTHR10204">
    <property type="entry name" value="NAD P H OXIDOREDUCTASE-RELATED"/>
    <property type="match status" value="1"/>
</dbReference>
<accession>A0A7H0LLP4</accession>
<evidence type="ECO:0000256" key="2">
    <source>
        <dbReference type="ARBA" id="ARBA00023002"/>
    </source>
</evidence>
<dbReference type="InterPro" id="IPR051545">
    <property type="entry name" value="NAD(P)H_dehydrogenase_qn"/>
</dbReference>
<dbReference type="Pfam" id="PF02525">
    <property type="entry name" value="Flavodoxin_2"/>
    <property type="match status" value="1"/>
</dbReference>
<evidence type="ECO:0000313" key="5">
    <source>
        <dbReference type="Proteomes" id="UP000516148"/>
    </source>
</evidence>
<feature type="domain" description="Flavodoxin-like fold" evidence="3">
    <location>
        <begin position="13"/>
        <end position="189"/>
    </location>
</feature>
<protein>
    <submittedName>
        <fullName evidence="4">NAD(P)H-dependent oxidoreductase</fullName>
    </submittedName>
</protein>
<dbReference type="KEGG" id="spap:H3Z74_05175"/>
<dbReference type="PANTHER" id="PTHR10204:SF34">
    <property type="entry name" value="NAD(P)H DEHYDROGENASE [QUINONE] 1 ISOFORM 1"/>
    <property type="match status" value="1"/>
</dbReference>
<proteinExistence type="inferred from homology"/>
<name>A0A7H0LLP4_9SPHN</name>
<keyword evidence="5" id="KW-1185">Reference proteome</keyword>
<dbReference type="RefSeq" id="WP_187762888.1">
    <property type="nucleotide sequence ID" value="NZ_CP061038.1"/>
</dbReference>
<dbReference type="Gene3D" id="3.40.50.360">
    <property type="match status" value="1"/>
</dbReference>
<sequence length="225" mass="24741">MTRDSSIADHPPRHVIVIGHPVPGSFNHAIADHYCRTVRDAGQEAVIRDLYALDFDPRLRGNRFPEHHTAMSMDVAQELGLLREADAIVFVYPIWFGMPPAMIKGYVDRVMGAGLTPAAISHGIQDSILAGKSLATFSTSAASSIWLDEHGQMEAVRKAFDRYLMAVFGMTDAGHEHFGSLAPDSEDGLARHYLTQVEERARVTCMGLTAKRGADQRRLLLATSD</sequence>
<dbReference type="InterPro" id="IPR029039">
    <property type="entry name" value="Flavoprotein-like_sf"/>
</dbReference>
<keyword evidence="2" id="KW-0560">Oxidoreductase</keyword>
<dbReference type="EMBL" id="CP061038">
    <property type="protein sequence ID" value="QNQ10597.1"/>
    <property type="molecule type" value="Genomic_DNA"/>
</dbReference>
<evidence type="ECO:0000259" key="3">
    <source>
        <dbReference type="Pfam" id="PF02525"/>
    </source>
</evidence>
<reference evidence="4 5" key="1">
    <citation type="submission" date="2020-09" db="EMBL/GenBank/DDBJ databases">
        <title>Sphingomonas sp., a new species isolated from pork steak.</title>
        <authorList>
            <person name="Heidler von Heilborn D."/>
        </authorList>
    </citation>
    <scope>NUCLEOTIDE SEQUENCE [LARGE SCALE GENOMIC DNA]</scope>
    <source>
        <strain evidence="5">S8-3T</strain>
    </source>
</reference>
<dbReference type="GO" id="GO:0005829">
    <property type="term" value="C:cytosol"/>
    <property type="evidence" value="ECO:0007669"/>
    <property type="project" value="TreeGrafter"/>
</dbReference>
<dbReference type="Proteomes" id="UP000516148">
    <property type="component" value="Chromosome"/>
</dbReference>
<comment type="similarity">
    <text evidence="1">Belongs to the NAD(P)H dehydrogenase (quinone) family.</text>
</comment>
<organism evidence="4 5">
    <name type="scientific">Sphingomonas alpina</name>
    <dbReference type="NCBI Taxonomy" id="653931"/>
    <lineage>
        <taxon>Bacteria</taxon>
        <taxon>Pseudomonadati</taxon>
        <taxon>Pseudomonadota</taxon>
        <taxon>Alphaproteobacteria</taxon>
        <taxon>Sphingomonadales</taxon>
        <taxon>Sphingomonadaceae</taxon>
        <taxon>Sphingomonas</taxon>
    </lineage>
</organism>
<dbReference type="GO" id="GO:0003955">
    <property type="term" value="F:NAD(P)H dehydrogenase (quinone) activity"/>
    <property type="evidence" value="ECO:0007669"/>
    <property type="project" value="TreeGrafter"/>
</dbReference>
<evidence type="ECO:0000256" key="1">
    <source>
        <dbReference type="ARBA" id="ARBA00006252"/>
    </source>
</evidence>
<evidence type="ECO:0000313" key="4">
    <source>
        <dbReference type="EMBL" id="QNQ10597.1"/>
    </source>
</evidence>
<gene>
    <name evidence="4" type="ORF">H3Z74_05175</name>
</gene>
<dbReference type="SUPFAM" id="SSF52218">
    <property type="entry name" value="Flavoproteins"/>
    <property type="match status" value="1"/>
</dbReference>